<protein>
    <submittedName>
        <fullName evidence="1">Uncharacterized protein</fullName>
    </submittedName>
</protein>
<dbReference type="RefSeq" id="WP_148540363.1">
    <property type="nucleotide sequence ID" value="NZ_VSDQ01000409.1"/>
</dbReference>
<dbReference type="Proteomes" id="UP000323930">
    <property type="component" value="Unassembled WGS sequence"/>
</dbReference>
<dbReference type="AlphaFoldDB" id="A0A5D0IM51"/>
<evidence type="ECO:0000313" key="1">
    <source>
        <dbReference type="EMBL" id="TYA84099.1"/>
    </source>
</evidence>
<gene>
    <name evidence="1" type="ORF">FUA24_05455</name>
</gene>
<proteinExistence type="predicted"/>
<accession>A0A5D0IM51</accession>
<comment type="caution">
    <text evidence="1">The sequence shown here is derived from an EMBL/GenBank/DDBJ whole genome shotgun (WGS) entry which is preliminary data.</text>
</comment>
<organism evidence="1 2">
    <name type="scientific">Seonamhaeicola marinus</name>
    <dbReference type="NCBI Taxonomy" id="1912246"/>
    <lineage>
        <taxon>Bacteria</taxon>
        <taxon>Pseudomonadati</taxon>
        <taxon>Bacteroidota</taxon>
        <taxon>Flavobacteriia</taxon>
        <taxon>Flavobacteriales</taxon>
        <taxon>Flavobacteriaceae</taxon>
    </lineage>
</organism>
<dbReference type="OrthoDB" id="1453304at2"/>
<reference evidence="1 2" key="1">
    <citation type="submission" date="2019-08" db="EMBL/GenBank/DDBJ databases">
        <title>Seonamhaeicola sediminis sp. nov., isolated from marine sediment.</title>
        <authorList>
            <person name="Cao W.R."/>
        </authorList>
    </citation>
    <scope>NUCLEOTIDE SEQUENCE [LARGE SCALE GENOMIC DNA]</scope>
    <source>
        <strain evidence="1 2">B011</strain>
    </source>
</reference>
<name>A0A5D0IM51_9FLAO</name>
<sequence>MNSFKYINSILEKEEQKFFLKKASERGFIDNSLIGLLYFILNKDKDYFLITNKRIVCLVKNRLVLNSKYNNFSNIEFNSNNDNIKFENSENKAKSLSLRSFRLSYEEIQKLKKILN</sequence>
<evidence type="ECO:0000313" key="2">
    <source>
        <dbReference type="Proteomes" id="UP000323930"/>
    </source>
</evidence>
<dbReference type="EMBL" id="VSDQ01000409">
    <property type="protein sequence ID" value="TYA84099.1"/>
    <property type="molecule type" value="Genomic_DNA"/>
</dbReference>
<keyword evidence="2" id="KW-1185">Reference proteome</keyword>